<dbReference type="InterPro" id="IPR001917">
    <property type="entry name" value="Aminotrans_II_pyridoxalP_BS"/>
</dbReference>
<dbReference type="EC" id="2.3.1.47" evidence="5"/>
<dbReference type="PROSITE" id="PS00599">
    <property type="entry name" value="AA_TRANSFER_CLASS_2"/>
    <property type="match status" value="1"/>
</dbReference>
<dbReference type="RefSeq" id="WP_147093648.1">
    <property type="nucleotide sequence ID" value="NZ_BJVC01000003.1"/>
</dbReference>
<comment type="catalytic activity">
    <reaction evidence="11">
        <text>6-carboxyhexanoyl-[ACP] + L-alanine + H(+) = (8S)-8-amino-7-oxononanoate + holo-[ACP] + CO2</text>
        <dbReference type="Rhea" id="RHEA:42288"/>
        <dbReference type="Rhea" id="RHEA-COMP:9685"/>
        <dbReference type="Rhea" id="RHEA-COMP:9955"/>
        <dbReference type="ChEBI" id="CHEBI:15378"/>
        <dbReference type="ChEBI" id="CHEBI:16526"/>
        <dbReference type="ChEBI" id="CHEBI:57972"/>
        <dbReference type="ChEBI" id="CHEBI:64479"/>
        <dbReference type="ChEBI" id="CHEBI:78846"/>
        <dbReference type="ChEBI" id="CHEBI:149468"/>
        <dbReference type="EC" id="2.3.1.47"/>
    </reaction>
</comment>
<sequence>MTRFDPFFQDSLDRLAAKSLRRTLRPVRRASGVVRRNGQDMLDFSSNDYLGLSGHPLLRERAADWAMSYGAGACASRLVSGTLDLHEQVEARLAAFKGTEAALVFASGWQANAAVLPALFRMAKDHDGATPLVFTDRLNHASMHHGCAAAGVTQIRFRHNDLDHLDSLLLRHAENPGMRFIVTESVFSMDGDRADIAALDALARRHGAFLYLDEAHATGVLGPQGRGLSHGHAVDCVMGTFSKGLGSMGAYIAGSRALCDWIVTACSGFIYSTAPSPPMLGAIDAALELVPGMAAERQYLLQSAATLRSALTAAGLDVGPSSTQIVPVILGDTEATLEAAQELERDGILTVAIRPPTVPSGTARLRLALSAAHGQEALARLTASLASGRAADPAGPGL</sequence>
<comment type="caution">
    <text evidence="14">The sequence shown here is derived from an EMBL/GenBank/DDBJ whole genome shotgun (WGS) entry which is preliminary data.</text>
</comment>
<dbReference type="InterPro" id="IPR004839">
    <property type="entry name" value="Aminotransferase_I/II_large"/>
</dbReference>
<dbReference type="AlphaFoldDB" id="A0A511BQG8"/>
<keyword evidence="7" id="KW-0093">Biotin biosynthesis</keyword>
<comment type="cofactor">
    <cofactor evidence="1 12">
        <name>pyridoxal 5'-phosphate</name>
        <dbReference type="ChEBI" id="CHEBI:597326"/>
    </cofactor>
</comment>
<dbReference type="EMBL" id="BJVC01000003">
    <property type="protein sequence ID" value="GEL02587.1"/>
    <property type="molecule type" value="Genomic_DNA"/>
</dbReference>
<evidence type="ECO:0000313" key="15">
    <source>
        <dbReference type="Proteomes" id="UP000321405"/>
    </source>
</evidence>
<evidence type="ECO:0000256" key="11">
    <source>
        <dbReference type="ARBA" id="ARBA00047715"/>
    </source>
</evidence>
<evidence type="ECO:0000256" key="6">
    <source>
        <dbReference type="ARBA" id="ARBA00022679"/>
    </source>
</evidence>
<evidence type="ECO:0000256" key="2">
    <source>
        <dbReference type="ARBA" id="ARBA00004746"/>
    </source>
</evidence>
<evidence type="ECO:0000256" key="10">
    <source>
        <dbReference type="ARBA" id="ARBA00033381"/>
    </source>
</evidence>
<dbReference type="PANTHER" id="PTHR13693:SF100">
    <property type="entry name" value="8-AMINO-7-OXONONANOATE SYNTHASE"/>
    <property type="match status" value="1"/>
</dbReference>
<dbReference type="InterPro" id="IPR015422">
    <property type="entry name" value="PyrdxlP-dep_Trfase_small"/>
</dbReference>
<evidence type="ECO:0000256" key="3">
    <source>
        <dbReference type="ARBA" id="ARBA00010008"/>
    </source>
</evidence>
<dbReference type="GO" id="GO:0009102">
    <property type="term" value="P:biotin biosynthetic process"/>
    <property type="evidence" value="ECO:0007669"/>
    <property type="project" value="UniProtKB-KW"/>
</dbReference>
<comment type="subunit">
    <text evidence="4">Homodimer.</text>
</comment>
<dbReference type="Proteomes" id="UP000321405">
    <property type="component" value="Unassembled WGS sequence"/>
</dbReference>
<evidence type="ECO:0000259" key="13">
    <source>
        <dbReference type="Pfam" id="PF00155"/>
    </source>
</evidence>
<proteinExistence type="inferred from homology"/>
<evidence type="ECO:0000256" key="9">
    <source>
        <dbReference type="ARBA" id="ARBA00032610"/>
    </source>
</evidence>
<dbReference type="InterPro" id="IPR015421">
    <property type="entry name" value="PyrdxlP-dep_Trfase_major"/>
</dbReference>
<evidence type="ECO:0000256" key="8">
    <source>
        <dbReference type="ARBA" id="ARBA00022898"/>
    </source>
</evidence>
<dbReference type="InterPro" id="IPR050087">
    <property type="entry name" value="AON_synthase_class-II"/>
</dbReference>
<dbReference type="InterPro" id="IPR015424">
    <property type="entry name" value="PyrdxlP-dep_Trfase"/>
</dbReference>
<evidence type="ECO:0000256" key="12">
    <source>
        <dbReference type="RuleBase" id="RU003693"/>
    </source>
</evidence>
<feature type="domain" description="Aminotransferase class I/classII large" evidence="13">
    <location>
        <begin position="40"/>
        <end position="383"/>
    </location>
</feature>
<evidence type="ECO:0000256" key="7">
    <source>
        <dbReference type="ARBA" id="ARBA00022756"/>
    </source>
</evidence>
<accession>A0A511BQG8</accession>
<comment type="similarity">
    <text evidence="3">Belongs to the class-II pyridoxal-phosphate-dependent aminotransferase family. BioF subfamily.</text>
</comment>
<dbReference type="Gene3D" id="3.40.640.10">
    <property type="entry name" value="Type I PLP-dependent aspartate aminotransferase-like (Major domain)"/>
    <property type="match status" value="1"/>
</dbReference>
<dbReference type="GO" id="GO:0008710">
    <property type="term" value="F:8-amino-7-oxononanoate synthase activity"/>
    <property type="evidence" value="ECO:0007669"/>
    <property type="project" value="UniProtKB-EC"/>
</dbReference>
<dbReference type="SUPFAM" id="SSF53383">
    <property type="entry name" value="PLP-dependent transferases"/>
    <property type="match status" value="1"/>
</dbReference>
<dbReference type="GO" id="GO:0030170">
    <property type="term" value="F:pyridoxal phosphate binding"/>
    <property type="evidence" value="ECO:0007669"/>
    <property type="project" value="InterPro"/>
</dbReference>
<evidence type="ECO:0000313" key="14">
    <source>
        <dbReference type="EMBL" id="GEL02587.1"/>
    </source>
</evidence>
<organism evidence="14 15">
    <name type="scientific">Swaminathania salitolerans</name>
    <dbReference type="NCBI Taxonomy" id="182838"/>
    <lineage>
        <taxon>Bacteria</taxon>
        <taxon>Pseudomonadati</taxon>
        <taxon>Pseudomonadota</taxon>
        <taxon>Alphaproteobacteria</taxon>
        <taxon>Acetobacterales</taxon>
        <taxon>Acetobacteraceae</taxon>
        <taxon>Swaminathania</taxon>
    </lineage>
</organism>
<evidence type="ECO:0000256" key="1">
    <source>
        <dbReference type="ARBA" id="ARBA00001933"/>
    </source>
</evidence>
<dbReference type="Pfam" id="PF00155">
    <property type="entry name" value="Aminotran_1_2"/>
    <property type="match status" value="1"/>
</dbReference>
<keyword evidence="8 12" id="KW-0663">Pyridoxal phosphate</keyword>
<evidence type="ECO:0000256" key="5">
    <source>
        <dbReference type="ARBA" id="ARBA00013187"/>
    </source>
</evidence>
<keyword evidence="15" id="KW-1185">Reference proteome</keyword>
<dbReference type="OrthoDB" id="9807157at2"/>
<protein>
    <recommendedName>
        <fullName evidence="5">8-amino-7-oxononanoate synthase</fullName>
        <ecNumber evidence="5">2.3.1.47</ecNumber>
    </recommendedName>
    <alternativeName>
        <fullName evidence="9">7-keto-8-amino-pelargonic acid synthase</fullName>
    </alternativeName>
    <alternativeName>
        <fullName evidence="10">8-amino-7-ketopelargonate synthase</fullName>
    </alternativeName>
</protein>
<name>A0A511BQG8_9PROT</name>
<dbReference type="PANTHER" id="PTHR13693">
    <property type="entry name" value="CLASS II AMINOTRANSFERASE/8-AMINO-7-OXONONANOATE SYNTHASE"/>
    <property type="match status" value="1"/>
</dbReference>
<gene>
    <name evidence="14" type="ORF">SSA02_17500</name>
</gene>
<keyword evidence="6" id="KW-0808">Transferase</keyword>
<comment type="pathway">
    <text evidence="2">Cofactor biosynthesis; biotin biosynthesis.</text>
</comment>
<dbReference type="Gene3D" id="3.90.1150.10">
    <property type="entry name" value="Aspartate Aminotransferase, domain 1"/>
    <property type="match status" value="1"/>
</dbReference>
<evidence type="ECO:0000256" key="4">
    <source>
        <dbReference type="ARBA" id="ARBA00011738"/>
    </source>
</evidence>
<reference evidence="14 15" key="1">
    <citation type="submission" date="2019-07" db="EMBL/GenBank/DDBJ databases">
        <title>Whole genome shotgun sequence of Swaminathania salitolerans NBRC 104436.</title>
        <authorList>
            <person name="Hosoyama A."/>
            <person name="Uohara A."/>
            <person name="Ohji S."/>
            <person name="Ichikawa N."/>
        </authorList>
    </citation>
    <scope>NUCLEOTIDE SEQUENCE [LARGE SCALE GENOMIC DNA]</scope>
    <source>
        <strain evidence="14 15">NBRC 104436</strain>
    </source>
</reference>